<keyword evidence="3 11" id="KW-1134">Transmembrane beta strand</keyword>
<dbReference type="Gene3D" id="2.40.170.20">
    <property type="entry name" value="TonB-dependent receptor, beta-barrel domain"/>
    <property type="match status" value="3"/>
</dbReference>
<keyword evidence="16" id="KW-0675">Receptor</keyword>
<feature type="domain" description="TonB-dependent receptor plug" evidence="15">
    <location>
        <begin position="42"/>
        <end position="150"/>
    </location>
</feature>
<keyword evidence="9 11" id="KW-0472">Membrane</keyword>
<dbReference type="Proteomes" id="UP000273675">
    <property type="component" value="Unassembled WGS sequence"/>
</dbReference>
<reference evidence="16 17" key="1">
    <citation type="submission" date="2018-10" db="EMBL/GenBank/DDBJ databases">
        <title>Genomic Encyclopedia of Type Strains, Phase IV (KMG-IV): sequencing the most valuable type-strain genomes for metagenomic binning, comparative biology and taxonomic classification.</title>
        <authorList>
            <person name="Goeker M."/>
        </authorList>
    </citation>
    <scope>NUCLEOTIDE SEQUENCE [LARGE SCALE GENOMIC DNA]</scope>
    <source>
        <strain evidence="16 17">DSM 4734</strain>
    </source>
</reference>
<dbReference type="InterPro" id="IPR012910">
    <property type="entry name" value="Plug_dom"/>
</dbReference>
<feature type="domain" description="TonB-dependent receptor-like beta-barrel" evidence="14">
    <location>
        <begin position="289"/>
        <end position="868"/>
    </location>
</feature>
<comment type="similarity">
    <text evidence="11 12">Belongs to the TonB-dependent receptor family.</text>
</comment>
<dbReference type="OrthoDB" id="7313036at2"/>
<evidence type="ECO:0000256" key="2">
    <source>
        <dbReference type="ARBA" id="ARBA00022448"/>
    </source>
</evidence>
<evidence type="ECO:0000256" key="3">
    <source>
        <dbReference type="ARBA" id="ARBA00022452"/>
    </source>
</evidence>
<keyword evidence="13" id="KW-0732">Signal</keyword>
<evidence type="ECO:0000256" key="7">
    <source>
        <dbReference type="ARBA" id="ARBA00023065"/>
    </source>
</evidence>
<dbReference type="PROSITE" id="PS52016">
    <property type="entry name" value="TONB_DEPENDENT_REC_3"/>
    <property type="match status" value="1"/>
</dbReference>
<feature type="chain" id="PRO_5019791839" evidence="13">
    <location>
        <begin position="27"/>
        <end position="906"/>
    </location>
</feature>
<dbReference type="Pfam" id="PF00593">
    <property type="entry name" value="TonB_dep_Rec_b-barrel"/>
    <property type="match status" value="1"/>
</dbReference>
<keyword evidence="7" id="KW-0406">Ion transport</keyword>
<evidence type="ECO:0000256" key="12">
    <source>
        <dbReference type="RuleBase" id="RU003357"/>
    </source>
</evidence>
<dbReference type="GO" id="GO:0006826">
    <property type="term" value="P:iron ion transport"/>
    <property type="evidence" value="ECO:0007669"/>
    <property type="project" value="UniProtKB-KW"/>
</dbReference>
<dbReference type="SUPFAM" id="SSF56935">
    <property type="entry name" value="Porins"/>
    <property type="match status" value="1"/>
</dbReference>
<dbReference type="Pfam" id="PF07715">
    <property type="entry name" value="Plug"/>
    <property type="match status" value="1"/>
</dbReference>
<evidence type="ECO:0000256" key="11">
    <source>
        <dbReference type="PROSITE-ProRule" id="PRU01360"/>
    </source>
</evidence>
<evidence type="ECO:0000256" key="1">
    <source>
        <dbReference type="ARBA" id="ARBA00004571"/>
    </source>
</evidence>
<evidence type="ECO:0000259" key="14">
    <source>
        <dbReference type="Pfam" id="PF00593"/>
    </source>
</evidence>
<dbReference type="PANTHER" id="PTHR32552:SF81">
    <property type="entry name" value="TONB-DEPENDENT OUTER MEMBRANE RECEPTOR"/>
    <property type="match status" value="1"/>
</dbReference>
<dbReference type="AlphaFoldDB" id="A0A495DJB6"/>
<proteinExistence type="inferred from homology"/>
<evidence type="ECO:0000256" key="13">
    <source>
        <dbReference type="SAM" id="SignalP"/>
    </source>
</evidence>
<comment type="caution">
    <text evidence="16">The sequence shown here is derived from an EMBL/GenBank/DDBJ whole genome shotgun (WGS) entry which is preliminary data.</text>
</comment>
<dbReference type="EMBL" id="RBIM01000002">
    <property type="protein sequence ID" value="RKR02729.1"/>
    <property type="molecule type" value="Genomic_DNA"/>
</dbReference>
<dbReference type="InterPro" id="IPR039426">
    <property type="entry name" value="TonB-dep_rcpt-like"/>
</dbReference>
<evidence type="ECO:0000259" key="15">
    <source>
        <dbReference type="Pfam" id="PF07715"/>
    </source>
</evidence>
<dbReference type="InterPro" id="IPR036942">
    <property type="entry name" value="Beta-barrel_TonB_sf"/>
</dbReference>
<evidence type="ECO:0000313" key="16">
    <source>
        <dbReference type="EMBL" id="RKR02729.1"/>
    </source>
</evidence>
<evidence type="ECO:0000256" key="10">
    <source>
        <dbReference type="ARBA" id="ARBA00023237"/>
    </source>
</evidence>
<name>A0A495DJB6_9PROT</name>
<dbReference type="PANTHER" id="PTHR32552">
    <property type="entry name" value="FERRICHROME IRON RECEPTOR-RELATED"/>
    <property type="match status" value="1"/>
</dbReference>
<dbReference type="InterPro" id="IPR000531">
    <property type="entry name" value="Beta-barrel_TonB"/>
</dbReference>
<evidence type="ECO:0000256" key="5">
    <source>
        <dbReference type="ARBA" id="ARBA00022692"/>
    </source>
</evidence>
<feature type="signal peptide" evidence="13">
    <location>
        <begin position="1"/>
        <end position="26"/>
    </location>
</feature>
<keyword evidence="6" id="KW-0408">Iron</keyword>
<keyword evidence="2 11" id="KW-0813">Transport</keyword>
<keyword evidence="10 11" id="KW-0998">Cell outer membrane</keyword>
<evidence type="ECO:0000313" key="17">
    <source>
        <dbReference type="Proteomes" id="UP000273675"/>
    </source>
</evidence>
<comment type="subcellular location">
    <subcellularLocation>
        <location evidence="1 11">Cell outer membrane</location>
        <topology evidence="1 11">Multi-pass membrane protein</topology>
    </subcellularLocation>
</comment>
<accession>A0A495DJB6</accession>
<evidence type="ECO:0000256" key="4">
    <source>
        <dbReference type="ARBA" id="ARBA00022496"/>
    </source>
</evidence>
<keyword evidence="5 11" id="KW-0812">Transmembrane</keyword>
<sequence>MKLFSKAVAMGTTAILSGLFAGSAMAQVDVITVTSQKREQTLQDTPVSVAVVTGEQIEQSQIRDAADLQTLVPSLRVSEFATSTNTEFNLRGVGTSSFNPGLEPSVGVFIDGVYRPRSGSAINDLMSVERVEVIRGPQSTIFGRNTPAGVVSIITQAPDFDFNYAGEVTVGNYGMRQARGTVTGPLSDNAAFRLEGNVHQNDGYIDVVDGREANNRDRMSIRGQLLFNPSDNTEVRIIADWGDIDENCCAAPFAFYDPIDLAALVGLGGTAVPADPNGGDTIAIDGDLNTQLTTQGISAQIDHDFDSFTFTSITAFRNYDEDQLFDADFSDLDLVSLRHIQNQYDSFTQEFRLTSTGDNMVDWMFGGFYYNNELSFDNSTPYGADARAFFDAASAPAVADLVASFGLPAGTGGVSLLEIFLDMNQAAGVGAFVPLASGNGALPTTPAEGFVATSHGLISESYQYDTNAWSAFGQIDWHLTDQFTVTLGGRYSDEDKEMVTAINQPGPLSAFSFVDLAQDLRLVTPGTCDPGLFPVIGGDACAYLVPSILFGQAQAEALAGDPTLLNTLIGLGISPTAPLPAAFANNPDLNPLLAFTAFQNFPPVNAADFPTSRNDTNFSGNIILSYDVSDTFNVYASYATGFKPGGFNVSTNAAFTGVFEFEEETAESFEVGAKGSFDGGRFVYALAYFNQEITDFQTNNFVGNGFALENAGSIEVSGLEFEGQWAPTDNLLVTGGFTYLFESIYGEYLYAPCPDSFDSTDPNFALCVPGAERTNGAGVTALFNDLTGRDRGNSEFVAAMTATYTHQVGDNMEMSWRGEMSHISDFSHTTSQDPRPFANQDAFQLYNASVTLGADDGAWALQVWGRNIFDENYTKGGFPSVGYLGTSYNAYPGDPQTYGITLRVRG</sequence>
<keyword evidence="4" id="KW-0410">Iron transport</keyword>
<evidence type="ECO:0000256" key="9">
    <source>
        <dbReference type="ARBA" id="ARBA00023136"/>
    </source>
</evidence>
<dbReference type="GO" id="GO:0009279">
    <property type="term" value="C:cell outer membrane"/>
    <property type="evidence" value="ECO:0007669"/>
    <property type="project" value="UniProtKB-SubCell"/>
</dbReference>
<gene>
    <name evidence="16" type="ORF">C7435_0668</name>
</gene>
<keyword evidence="8 12" id="KW-0798">TonB box</keyword>
<evidence type="ECO:0000256" key="8">
    <source>
        <dbReference type="ARBA" id="ARBA00023077"/>
    </source>
</evidence>
<organism evidence="16 17">
    <name type="scientific">Maricaulis maris</name>
    <dbReference type="NCBI Taxonomy" id="74318"/>
    <lineage>
        <taxon>Bacteria</taxon>
        <taxon>Pseudomonadati</taxon>
        <taxon>Pseudomonadota</taxon>
        <taxon>Alphaproteobacteria</taxon>
        <taxon>Maricaulales</taxon>
        <taxon>Maricaulaceae</taxon>
        <taxon>Maricaulis</taxon>
    </lineage>
</organism>
<evidence type="ECO:0000256" key="6">
    <source>
        <dbReference type="ARBA" id="ARBA00023004"/>
    </source>
</evidence>
<protein>
    <submittedName>
        <fullName evidence="16">TonB-dependent receptor-like protein</fullName>
    </submittedName>
</protein>
<dbReference type="RefSeq" id="WP_121210042.1">
    <property type="nucleotide sequence ID" value="NZ_RBIM01000002.1"/>
</dbReference>